<dbReference type="AlphaFoldDB" id="A0A645HBI7"/>
<comment type="caution">
    <text evidence="1">The sequence shown here is derived from an EMBL/GenBank/DDBJ whole genome shotgun (WGS) entry which is preliminary data.</text>
</comment>
<dbReference type="GO" id="GO:0016757">
    <property type="term" value="F:glycosyltransferase activity"/>
    <property type="evidence" value="ECO:0007669"/>
    <property type="project" value="UniProtKB-KW"/>
</dbReference>
<dbReference type="InterPro" id="IPR029044">
    <property type="entry name" value="Nucleotide-diphossugar_trans"/>
</dbReference>
<accession>A0A645HBI7</accession>
<gene>
    <name evidence="1" type="primary">wbbD_4</name>
    <name evidence="1" type="ORF">SDC9_182987</name>
</gene>
<dbReference type="Gene3D" id="3.90.550.10">
    <property type="entry name" value="Spore Coat Polysaccharide Biosynthesis Protein SpsA, Chain A"/>
    <property type="match status" value="1"/>
</dbReference>
<keyword evidence="1" id="KW-0808">Transferase</keyword>
<dbReference type="SUPFAM" id="SSF53448">
    <property type="entry name" value="Nucleotide-diphospho-sugar transferases"/>
    <property type="match status" value="1"/>
</dbReference>
<evidence type="ECO:0000313" key="1">
    <source>
        <dbReference type="EMBL" id="MPN35489.1"/>
    </source>
</evidence>
<organism evidence="1">
    <name type="scientific">bioreactor metagenome</name>
    <dbReference type="NCBI Taxonomy" id="1076179"/>
    <lineage>
        <taxon>unclassified sequences</taxon>
        <taxon>metagenomes</taxon>
        <taxon>ecological metagenomes</taxon>
    </lineage>
</organism>
<sequence length="101" mass="11628">MDTDDIMAPERLQKQLAIFESNPDIAIVGSNIEEFVDSTDQIIGRRLVPETNQEICAFSKKRNPFNHMTVMFDKKAILAVGNYRPLKGFEDYMRESVVIFE</sequence>
<keyword evidence="1" id="KW-0328">Glycosyltransferase</keyword>
<reference evidence="1" key="1">
    <citation type="submission" date="2019-08" db="EMBL/GenBank/DDBJ databases">
        <authorList>
            <person name="Kucharzyk K."/>
            <person name="Murdoch R.W."/>
            <person name="Higgins S."/>
            <person name="Loffler F."/>
        </authorList>
    </citation>
    <scope>NUCLEOTIDE SEQUENCE</scope>
</reference>
<name>A0A645HBI7_9ZZZZ</name>
<dbReference type="EMBL" id="VSSQ01089111">
    <property type="protein sequence ID" value="MPN35489.1"/>
    <property type="molecule type" value="Genomic_DNA"/>
</dbReference>
<dbReference type="EC" id="2.4.1.303" evidence="1"/>
<protein>
    <submittedName>
        <fullName evidence="1">UDP-Gal:alpha-D-GlcNAc-diphosphoundecaprenol beta-1,3-galactosyltransferase</fullName>
        <ecNumber evidence="1">2.4.1.303</ecNumber>
    </submittedName>
</protein>
<proteinExistence type="predicted"/>